<sequence>MPMWLNLSPVNFVPLNSCMISLLGTINYRTTDMLHPLVHTMQVRMTALEEQCGQQPELYYIVIAMQEAFDRLDYPSTFCDLLF</sequence>
<proteinExistence type="predicted"/>
<dbReference type="EMBL" id="MLYV02000421">
    <property type="protein sequence ID" value="PSR99300.1"/>
    <property type="molecule type" value="Genomic_DNA"/>
</dbReference>
<accession>A0A2R6PZ09</accession>
<evidence type="ECO:0000313" key="1">
    <source>
        <dbReference type="EMBL" id="PSR99300.1"/>
    </source>
</evidence>
<name>A0A2R6PZ09_9APHY</name>
<comment type="caution">
    <text evidence="1">The sequence shown here is derived from an EMBL/GenBank/DDBJ whole genome shotgun (WGS) entry which is preliminary data.</text>
</comment>
<dbReference type="Proteomes" id="UP000186601">
    <property type="component" value="Unassembled WGS sequence"/>
</dbReference>
<protein>
    <submittedName>
        <fullName evidence="1">Uncharacterized protein</fullName>
    </submittedName>
</protein>
<dbReference type="AlphaFoldDB" id="A0A2R6PZ09"/>
<keyword evidence="2" id="KW-1185">Reference proteome</keyword>
<evidence type="ECO:0000313" key="2">
    <source>
        <dbReference type="Proteomes" id="UP000186601"/>
    </source>
</evidence>
<reference evidence="1 2" key="1">
    <citation type="submission" date="2018-02" db="EMBL/GenBank/DDBJ databases">
        <title>Genome sequence of the basidiomycete white-rot fungus Phlebia centrifuga.</title>
        <authorList>
            <person name="Granchi Z."/>
            <person name="Peng M."/>
            <person name="de Vries R.P."/>
            <person name="Hilden K."/>
            <person name="Makela M.R."/>
            <person name="Grigoriev I."/>
            <person name="Riley R."/>
        </authorList>
    </citation>
    <scope>NUCLEOTIDE SEQUENCE [LARGE SCALE GENOMIC DNA]</scope>
    <source>
        <strain evidence="1 2">FBCC195</strain>
    </source>
</reference>
<gene>
    <name evidence="1" type="ORF">PHLCEN_2v4159</name>
</gene>
<organism evidence="1 2">
    <name type="scientific">Hermanssonia centrifuga</name>
    <dbReference type="NCBI Taxonomy" id="98765"/>
    <lineage>
        <taxon>Eukaryota</taxon>
        <taxon>Fungi</taxon>
        <taxon>Dikarya</taxon>
        <taxon>Basidiomycota</taxon>
        <taxon>Agaricomycotina</taxon>
        <taxon>Agaricomycetes</taxon>
        <taxon>Polyporales</taxon>
        <taxon>Meruliaceae</taxon>
        <taxon>Hermanssonia</taxon>
    </lineage>
</organism>